<dbReference type="EMBL" id="AWUE01015131">
    <property type="protein sequence ID" value="OMO99481.1"/>
    <property type="molecule type" value="Genomic_DNA"/>
</dbReference>
<reference evidence="2" key="1">
    <citation type="submission" date="2013-09" db="EMBL/GenBank/DDBJ databases">
        <title>Corchorus olitorius genome sequencing.</title>
        <authorList>
            <person name="Alam M."/>
            <person name="Haque M.S."/>
            <person name="Islam M.S."/>
            <person name="Emdad E.M."/>
            <person name="Islam M.M."/>
            <person name="Ahmed B."/>
            <person name="Halim A."/>
            <person name="Hossen Q.M.M."/>
            <person name="Hossain M.Z."/>
            <person name="Ahmed R."/>
            <person name="Khan M.M."/>
            <person name="Islam R."/>
            <person name="Rashid M.M."/>
            <person name="Khan S.A."/>
            <person name="Rahman M.S."/>
            <person name="Alam M."/>
            <person name="Yahiya A.S."/>
            <person name="Khan M.S."/>
            <person name="Azam M.S."/>
            <person name="Haque T."/>
            <person name="Lashkar M.Z.H."/>
            <person name="Akhand A.I."/>
            <person name="Morshed G."/>
            <person name="Roy S."/>
            <person name="Uddin K.S."/>
            <person name="Rabeya T."/>
            <person name="Hossain A.S."/>
            <person name="Chowdhury A."/>
            <person name="Snigdha A.R."/>
            <person name="Mortoza M.S."/>
            <person name="Matin S.A."/>
            <person name="Hoque S.M.E."/>
            <person name="Islam M.K."/>
            <person name="Roy D.K."/>
            <person name="Haider R."/>
            <person name="Moosa M.M."/>
            <person name="Elias S.M."/>
            <person name="Hasan A.M."/>
            <person name="Jahan S."/>
            <person name="Shafiuddin M."/>
            <person name="Mahmood N."/>
            <person name="Shommy N.S."/>
        </authorList>
    </citation>
    <scope>NUCLEOTIDE SEQUENCE [LARGE SCALE GENOMIC DNA]</scope>
    <source>
        <strain evidence="2">cv. O-4</strain>
    </source>
</reference>
<accession>A0A1R3JXF9</accession>
<sequence length="118" mass="13532">MTIRSHSAAGRLYPSHCCSFDSQHPQSLLGAKADFEKIFEKTKLGLLQAYNERPTTQPFRNALVIGKFCQWLSRYGEENHQLIFNVIRNKDIRVNEGDWTTCAEKDIPVLHAWETLPG</sequence>
<comment type="caution">
    <text evidence="1">The sequence shown here is derived from an EMBL/GenBank/DDBJ whole genome shotgun (WGS) entry which is preliminary data.</text>
</comment>
<gene>
    <name evidence="1" type="ORF">COLO4_13253</name>
</gene>
<protein>
    <submittedName>
        <fullName evidence="1">Uncharacterized protein</fullName>
    </submittedName>
</protein>
<keyword evidence="2" id="KW-1185">Reference proteome</keyword>
<dbReference type="AlphaFoldDB" id="A0A1R3JXF9"/>
<proteinExistence type="predicted"/>
<name>A0A1R3JXF9_9ROSI</name>
<evidence type="ECO:0000313" key="1">
    <source>
        <dbReference type="EMBL" id="OMO99481.1"/>
    </source>
</evidence>
<dbReference type="Proteomes" id="UP000187203">
    <property type="component" value="Unassembled WGS sequence"/>
</dbReference>
<evidence type="ECO:0000313" key="2">
    <source>
        <dbReference type="Proteomes" id="UP000187203"/>
    </source>
</evidence>
<organism evidence="1 2">
    <name type="scientific">Corchorus olitorius</name>
    <dbReference type="NCBI Taxonomy" id="93759"/>
    <lineage>
        <taxon>Eukaryota</taxon>
        <taxon>Viridiplantae</taxon>
        <taxon>Streptophyta</taxon>
        <taxon>Embryophyta</taxon>
        <taxon>Tracheophyta</taxon>
        <taxon>Spermatophyta</taxon>
        <taxon>Magnoliopsida</taxon>
        <taxon>eudicotyledons</taxon>
        <taxon>Gunneridae</taxon>
        <taxon>Pentapetalae</taxon>
        <taxon>rosids</taxon>
        <taxon>malvids</taxon>
        <taxon>Malvales</taxon>
        <taxon>Malvaceae</taxon>
        <taxon>Grewioideae</taxon>
        <taxon>Apeibeae</taxon>
        <taxon>Corchorus</taxon>
    </lineage>
</organism>